<keyword evidence="3 5" id="KW-1133">Transmembrane helix</keyword>
<evidence type="ECO:0000313" key="7">
    <source>
        <dbReference type="EMBL" id="MDN3577524.1"/>
    </source>
</evidence>
<feature type="domain" description="Yip1" evidence="6">
    <location>
        <begin position="4"/>
        <end position="220"/>
    </location>
</feature>
<keyword evidence="8" id="KW-1185">Reference proteome</keyword>
<evidence type="ECO:0000256" key="2">
    <source>
        <dbReference type="ARBA" id="ARBA00022692"/>
    </source>
</evidence>
<feature type="transmembrane region" description="Helical" evidence="5">
    <location>
        <begin position="204"/>
        <end position="224"/>
    </location>
</feature>
<accession>A0ABT8B5K0</accession>
<gene>
    <name evidence="7" type="ORF">QWZ03_12165</name>
</gene>
<feature type="transmembrane region" description="Helical" evidence="5">
    <location>
        <begin position="77"/>
        <end position="103"/>
    </location>
</feature>
<keyword evidence="2 5" id="KW-0812">Transmembrane</keyword>
<evidence type="ECO:0000259" key="6">
    <source>
        <dbReference type="Pfam" id="PF04893"/>
    </source>
</evidence>
<dbReference type="EMBL" id="JAUFPU010000009">
    <property type="protein sequence ID" value="MDN3577524.1"/>
    <property type="molecule type" value="Genomic_DNA"/>
</dbReference>
<organism evidence="7 8">
    <name type="scientific">Chitinimonas viridis</name>
    <dbReference type="NCBI Taxonomy" id="664880"/>
    <lineage>
        <taxon>Bacteria</taxon>
        <taxon>Pseudomonadati</taxon>
        <taxon>Pseudomonadota</taxon>
        <taxon>Betaproteobacteria</taxon>
        <taxon>Neisseriales</taxon>
        <taxon>Chitinibacteraceae</taxon>
        <taxon>Chitinimonas</taxon>
    </lineage>
</organism>
<evidence type="ECO:0000313" key="8">
    <source>
        <dbReference type="Proteomes" id="UP001180081"/>
    </source>
</evidence>
<dbReference type="InterPro" id="IPR006977">
    <property type="entry name" value="Yip1_dom"/>
</dbReference>
<evidence type="ECO:0000256" key="1">
    <source>
        <dbReference type="ARBA" id="ARBA00004141"/>
    </source>
</evidence>
<dbReference type="RefSeq" id="WP_290332966.1">
    <property type="nucleotide sequence ID" value="NZ_JAUFPU010000009.1"/>
</dbReference>
<reference evidence="7" key="1">
    <citation type="journal article" date="2014" name="Int. J. Syst. Evol. Microbiol.">
        <title>Complete genome of a new Firmicutes species belonging to the dominant human colonic microbiota ('Ruminococcus bicirculans') reveals two chromosomes and a selective capacity to utilize plant glucans.</title>
        <authorList>
            <consortium name="NISC Comparative Sequencing Program"/>
            <person name="Wegmann U."/>
            <person name="Louis P."/>
            <person name="Goesmann A."/>
            <person name="Henrissat B."/>
            <person name="Duncan S.H."/>
            <person name="Flint H.J."/>
        </authorList>
    </citation>
    <scope>NUCLEOTIDE SEQUENCE</scope>
    <source>
        <strain evidence="7">CECT 7703</strain>
    </source>
</reference>
<evidence type="ECO:0000256" key="3">
    <source>
        <dbReference type="ARBA" id="ARBA00022989"/>
    </source>
</evidence>
<name>A0ABT8B5K0_9NEIS</name>
<evidence type="ECO:0000256" key="4">
    <source>
        <dbReference type="ARBA" id="ARBA00023136"/>
    </source>
</evidence>
<feature type="transmembrane region" description="Helical" evidence="5">
    <location>
        <begin position="170"/>
        <end position="192"/>
    </location>
</feature>
<sequence length="225" mass="24799">MQLINVFTEPGKLFERLKEKPDVLFPMGLFILVSCLVIFFYFSRVDVDWMIMQTLSANEDMKPAEIEAAKEHMSGNIMMFSGLIGAALGIPVVYLIMAVYYMLAGKVLGCKDERFLAWLSFSLWSSMPQLLSGLVALVGIFGMSPETTLQSLNLTHLSPLLLDLPSDSRWYSLATSVDLLSIWSMGLAAIGLRSWTGSSWTSAIIVAALPSVVIYGIWAVVVAVM</sequence>
<reference evidence="7" key="2">
    <citation type="submission" date="2023-06" db="EMBL/GenBank/DDBJ databases">
        <authorList>
            <person name="Lucena T."/>
            <person name="Sun Q."/>
        </authorList>
    </citation>
    <scope>NUCLEOTIDE SEQUENCE</scope>
    <source>
        <strain evidence="7">CECT 7703</strain>
    </source>
</reference>
<comment type="subcellular location">
    <subcellularLocation>
        <location evidence="1">Membrane</location>
        <topology evidence="1">Multi-pass membrane protein</topology>
    </subcellularLocation>
</comment>
<proteinExistence type="predicted"/>
<feature type="transmembrane region" description="Helical" evidence="5">
    <location>
        <begin position="115"/>
        <end position="141"/>
    </location>
</feature>
<feature type="transmembrane region" description="Helical" evidence="5">
    <location>
        <begin position="23"/>
        <end position="42"/>
    </location>
</feature>
<protein>
    <submittedName>
        <fullName evidence="7">YIP1 family protein</fullName>
    </submittedName>
</protein>
<dbReference type="Proteomes" id="UP001180081">
    <property type="component" value="Unassembled WGS sequence"/>
</dbReference>
<keyword evidence="4 5" id="KW-0472">Membrane</keyword>
<comment type="caution">
    <text evidence="7">The sequence shown here is derived from an EMBL/GenBank/DDBJ whole genome shotgun (WGS) entry which is preliminary data.</text>
</comment>
<dbReference type="Pfam" id="PF04893">
    <property type="entry name" value="Yip1"/>
    <property type="match status" value="1"/>
</dbReference>
<evidence type="ECO:0000256" key="5">
    <source>
        <dbReference type="SAM" id="Phobius"/>
    </source>
</evidence>